<sequence length="383" mass="39073">MTIATHSVLSGTAQRPLYIGLMSGTSLDGVDGVLADYATGAGQVLAHASCGFDAPLRAELLALNSPGGTDELHRAALAANALARSYATVVAQLLAQARVPATAVAAIGAHGQTVRHRPQLFDGTGYTLQLGNPALLAELTGITVVADLRSRDVAAGGQGAPLVPAFHQGVFGRGGQTVLALNLGGIANLSVLRADGSVLGFDCGPGNALMDGWCQQHLGLDFDENGRWAASGRVLPALLAALLDEPFLRQPPPKSTGRDLFHRAWLDAHLQSFAGARREDVQATLAEFTAAACANAARAFGGAAQELLVCGGGALNGHLLDRLGALLPGIAVTTTAGRGLPPQQVEAAAFAWLARQCLLGLPGNLASVTGAHGPRILGAIYPA</sequence>
<evidence type="ECO:0000256" key="1">
    <source>
        <dbReference type="HAMAP-Rule" id="MF_01270"/>
    </source>
</evidence>
<dbReference type="GO" id="GO:0006040">
    <property type="term" value="P:amino sugar metabolic process"/>
    <property type="evidence" value="ECO:0007669"/>
    <property type="project" value="InterPro"/>
</dbReference>
<dbReference type="Gene3D" id="3.30.420.40">
    <property type="match status" value="2"/>
</dbReference>
<dbReference type="Proteomes" id="UP000530032">
    <property type="component" value="Unassembled WGS sequence"/>
</dbReference>
<feature type="binding site" evidence="1">
    <location>
        <begin position="24"/>
        <end position="31"/>
    </location>
    <ligand>
        <name>ATP</name>
        <dbReference type="ChEBI" id="CHEBI:30616"/>
    </ligand>
</feature>
<dbReference type="RefSeq" id="WP_198461568.1">
    <property type="nucleotide sequence ID" value="NZ_JABBCQ020000016.1"/>
</dbReference>
<dbReference type="GO" id="GO:0097175">
    <property type="term" value="P:1,6-anhydro-N-acetyl-beta-muramic acid catabolic process"/>
    <property type="evidence" value="ECO:0007669"/>
    <property type="project" value="UniProtKB-UniRule"/>
</dbReference>
<keyword evidence="3" id="KW-1185">Reference proteome</keyword>
<comment type="catalytic activity">
    <reaction evidence="1">
        <text>1,6-anhydro-N-acetyl-beta-muramate + ATP + H2O = N-acetyl-D-muramate 6-phosphate + ADP + H(+)</text>
        <dbReference type="Rhea" id="RHEA:24952"/>
        <dbReference type="ChEBI" id="CHEBI:15377"/>
        <dbReference type="ChEBI" id="CHEBI:15378"/>
        <dbReference type="ChEBI" id="CHEBI:30616"/>
        <dbReference type="ChEBI" id="CHEBI:58690"/>
        <dbReference type="ChEBI" id="CHEBI:58722"/>
        <dbReference type="ChEBI" id="CHEBI:456216"/>
        <dbReference type="EC" id="2.7.1.170"/>
    </reaction>
</comment>
<comment type="function">
    <text evidence="1">Catalyzes the specific phosphorylation of 1,6-anhydro-N-acetylmuramic acid (anhMurNAc) with the simultaneous cleavage of the 1,6-anhydro ring, generating MurNAc-6-P. Is required for the utilization of anhMurNAc either imported from the medium or derived from its own cell wall murein, and thus plays a role in cell wall recycling.</text>
</comment>
<evidence type="ECO:0000313" key="2">
    <source>
        <dbReference type="EMBL" id="MBI1626239.1"/>
    </source>
</evidence>
<dbReference type="PANTHER" id="PTHR30605">
    <property type="entry name" value="ANHYDRO-N-ACETYLMURAMIC ACID KINASE"/>
    <property type="match status" value="1"/>
</dbReference>
<comment type="caution">
    <text evidence="2">The sequence shown here is derived from an EMBL/GenBank/DDBJ whole genome shotgun (WGS) entry which is preliminary data.</text>
</comment>
<dbReference type="EC" id="2.7.1.170" evidence="1"/>
<dbReference type="HAMAP" id="MF_01270">
    <property type="entry name" value="AnhMurNAc_kinase"/>
    <property type="match status" value="1"/>
</dbReference>
<comment type="similarity">
    <text evidence="1">Belongs to the anhydro-N-acetylmuramic acid kinase family.</text>
</comment>
<dbReference type="GO" id="GO:0009254">
    <property type="term" value="P:peptidoglycan turnover"/>
    <property type="evidence" value="ECO:0007669"/>
    <property type="project" value="UniProtKB-UniRule"/>
</dbReference>
<dbReference type="GO" id="GO:0005524">
    <property type="term" value="F:ATP binding"/>
    <property type="evidence" value="ECO:0007669"/>
    <property type="project" value="UniProtKB-UniRule"/>
</dbReference>
<dbReference type="InterPro" id="IPR043129">
    <property type="entry name" value="ATPase_NBD"/>
</dbReference>
<keyword evidence="1" id="KW-0119">Carbohydrate metabolism</keyword>
<dbReference type="CDD" id="cd24050">
    <property type="entry name" value="ASKHA_NBD_ANMK"/>
    <property type="match status" value="1"/>
</dbReference>
<dbReference type="GO" id="GO:0016301">
    <property type="term" value="F:kinase activity"/>
    <property type="evidence" value="ECO:0007669"/>
    <property type="project" value="UniProtKB-KW"/>
</dbReference>
<dbReference type="UniPathway" id="UPA00544"/>
<protein>
    <recommendedName>
        <fullName evidence="1">Anhydro-N-acetylmuramic acid kinase</fullName>
        <ecNumber evidence="1">2.7.1.170</ecNumber>
    </recommendedName>
    <alternativeName>
        <fullName evidence="1">AnhMurNAc kinase</fullName>
    </alternativeName>
</protein>
<keyword evidence="1 2" id="KW-0808">Transferase</keyword>
<dbReference type="EMBL" id="JABBCQ020000016">
    <property type="protein sequence ID" value="MBI1626239.1"/>
    <property type="molecule type" value="Genomic_DNA"/>
</dbReference>
<name>A0A843BGH7_9BURK</name>
<reference evidence="2" key="1">
    <citation type="submission" date="2020-12" db="EMBL/GenBank/DDBJ databases">
        <title>Comamonas sp. nov., isolated from stream water.</title>
        <authorList>
            <person name="Park K.-H."/>
        </authorList>
    </citation>
    <scope>NUCLEOTIDE SEQUENCE</scope>
    <source>
        <strain evidence="2">EJ-4</strain>
    </source>
</reference>
<dbReference type="SUPFAM" id="SSF53067">
    <property type="entry name" value="Actin-like ATPase domain"/>
    <property type="match status" value="1"/>
</dbReference>
<dbReference type="NCBIfam" id="NF007139">
    <property type="entry name" value="PRK09585.1-3"/>
    <property type="match status" value="1"/>
</dbReference>
<keyword evidence="1" id="KW-0067">ATP-binding</keyword>
<dbReference type="AlphaFoldDB" id="A0A843BGH7"/>
<comment type="pathway">
    <text evidence="1">Amino-sugar metabolism; 1,6-anhydro-N-acetylmuramate degradation.</text>
</comment>
<organism evidence="2 3">
    <name type="scientific">Comamonas suwonensis</name>
    <dbReference type="NCBI Taxonomy" id="2606214"/>
    <lineage>
        <taxon>Bacteria</taxon>
        <taxon>Pseudomonadati</taxon>
        <taxon>Pseudomonadota</taxon>
        <taxon>Betaproteobacteria</taxon>
        <taxon>Burkholderiales</taxon>
        <taxon>Comamonadaceae</taxon>
        <taxon>Comamonas</taxon>
    </lineage>
</organism>
<proteinExistence type="inferred from homology"/>
<keyword evidence="1 2" id="KW-0418">Kinase</keyword>
<comment type="pathway">
    <text evidence="1">Cell wall biogenesis; peptidoglycan recycling.</text>
</comment>
<keyword evidence="1" id="KW-0547">Nucleotide-binding</keyword>
<dbReference type="UniPathway" id="UPA00343"/>
<evidence type="ECO:0000313" key="3">
    <source>
        <dbReference type="Proteomes" id="UP000530032"/>
    </source>
</evidence>
<dbReference type="InterPro" id="IPR005338">
    <property type="entry name" value="Anhydro_N_Ac-Mur_kinase"/>
</dbReference>
<accession>A0A843BGH7</accession>
<dbReference type="Pfam" id="PF03702">
    <property type="entry name" value="AnmK"/>
    <property type="match status" value="1"/>
</dbReference>
<dbReference type="GO" id="GO:0016773">
    <property type="term" value="F:phosphotransferase activity, alcohol group as acceptor"/>
    <property type="evidence" value="ECO:0007669"/>
    <property type="project" value="UniProtKB-UniRule"/>
</dbReference>
<gene>
    <name evidence="1" type="primary">anmK</name>
    <name evidence="2" type="ORF">HF327_017245</name>
</gene>
<dbReference type="PANTHER" id="PTHR30605:SF0">
    <property type="entry name" value="ANHYDRO-N-ACETYLMURAMIC ACID KINASE"/>
    <property type="match status" value="1"/>
</dbReference>